<keyword evidence="2 4" id="KW-0808">Transferase</keyword>
<evidence type="ECO:0000256" key="2">
    <source>
        <dbReference type="ARBA" id="ARBA00022679"/>
    </source>
</evidence>
<dbReference type="NCBIfam" id="TIGR03243">
    <property type="entry name" value="arg_catab_AOST"/>
    <property type="match status" value="1"/>
</dbReference>
<proteinExistence type="predicted"/>
<keyword evidence="5" id="KW-1185">Reference proteome</keyword>
<accession>A0ABW0JA93</accession>
<evidence type="ECO:0000313" key="4">
    <source>
        <dbReference type="EMBL" id="MFC5430007.1"/>
    </source>
</evidence>
<evidence type="ECO:0000313" key="5">
    <source>
        <dbReference type="Proteomes" id="UP001596103"/>
    </source>
</evidence>
<gene>
    <name evidence="4" type="ORF">ACFPTO_14525</name>
</gene>
<dbReference type="PANTHER" id="PTHR30420:SF1">
    <property type="entry name" value="ARGININE N-SUCCINYLTRANSFERASE"/>
    <property type="match status" value="1"/>
</dbReference>
<dbReference type="GO" id="GO:0008791">
    <property type="term" value="F:arginine N-succinyltransferase activity"/>
    <property type="evidence" value="ECO:0007669"/>
    <property type="project" value="UniProtKB-EC"/>
</dbReference>
<dbReference type="EMBL" id="JBHSMP010000016">
    <property type="protein sequence ID" value="MFC5430007.1"/>
    <property type="molecule type" value="Genomic_DNA"/>
</dbReference>
<dbReference type="Pfam" id="PF04958">
    <property type="entry name" value="AstA"/>
    <property type="match status" value="1"/>
</dbReference>
<evidence type="ECO:0000256" key="1">
    <source>
        <dbReference type="ARBA" id="ARBA00022503"/>
    </source>
</evidence>
<evidence type="ECO:0000256" key="3">
    <source>
        <dbReference type="ARBA" id="ARBA00023315"/>
    </source>
</evidence>
<dbReference type="Gene3D" id="2.40.40.20">
    <property type="match status" value="1"/>
</dbReference>
<dbReference type="RefSeq" id="WP_377712053.1">
    <property type="nucleotide sequence ID" value="NZ_JBHSMP010000016.1"/>
</dbReference>
<organism evidence="4 5">
    <name type="scientific">Paraburkholderia denitrificans</name>
    <dbReference type="NCBI Taxonomy" id="694025"/>
    <lineage>
        <taxon>Bacteria</taxon>
        <taxon>Pseudomonadati</taxon>
        <taxon>Pseudomonadota</taxon>
        <taxon>Betaproteobacteria</taxon>
        <taxon>Burkholderiales</taxon>
        <taxon>Burkholderiaceae</taxon>
        <taxon>Paraburkholderia</taxon>
    </lineage>
</organism>
<reference evidence="5" key="1">
    <citation type="journal article" date="2019" name="Int. J. Syst. Evol. Microbiol.">
        <title>The Global Catalogue of Microorganisms (GCM) 10K type strain sequencing project: providing services to taxonomists for standard genome sequencing and annotation.</title>
        <authorList>
            <consortium name="The Broad Institute Genomics Platform"/>
            <consortium name="The Broad Institute Genome Sequencing Center for Infectious Disease"/>
            <person name="Wu L."/>
            <person name="Ma J."/>
        </authorList>
    </citation>
    <scope>NUCLEOTIDE SEQUENCE [LARGE SCALE GENOMIC DNA]</scope>
    <source>
        <strain evidence="5">CCUG 56042</strain>
    </source>
</reference>
<sequence>MWITRPARDADAEKLLAIAAQADPLVHTFPRDRASIEDAIARTNDALSLQVDVPCDEYYLMVLEDPAGDLRGAAAICSAAGSGGAFFVYRNDVIHHVSRDLKISNSVHALTLCSDLTHHSQLQGFFIGEGCDAPWAASLLSRSRLMFAARDRQRFGEDFVVSLAGCMDQDYQSPFWNAIGRKFFDMDLISAERMIRGARNGTLIVEVMPHYPVYVPLLPNDVRALMGQMHSESNLPFEILEKEGFRSDRYIDIFDGGPILVANASQIRTIAEARTYSIDASEVAETAERYLVANVGAPEAFRCVVSRATPWIGDGYVALPKETLDALCLSSNDSVIVAPM</sequence>
<keyword evidence="3 4" id="KW-0012">Acyltransferase</keyword>
<dbReference type="SUPFAM" id="SSF55729">
    <property type="entry name" value="Acyl-CoA N-acyltransferases (Nat)"/>
    <property type="match status" value="1"/>
</dbReference>
<name>A0ABW0JA93_9BURK</name>
<dbReference type="PANTHER" id="PTHR30420">
    <property type="entry name" value="N-SUCCINYLARGININE DIHYDROLASE"/>
    <property type="match status" value="1"/>
</dbReference>
<protein>
    <submittedName>
        <fullName evidence="4">Arginine N-succinyltransferase</fullName>
        <ecNumber evidence="4">2.3.1.109</ecNumber>
    </submittedName>
</protein>
<dbReference type="EC" id="2.3.1.109" evidence="4"/>
<dbReference type="InterPro" id="IPR007041">
    <property type="entry name" value="Arg_succinylTrfase_AstA/AruG"/>
</dbReference>
<dbReference type="Proteomes" id="UP001596103">
    <property type="component" value="Unassembled WGS sequence"/>
</dbReference>
<comment type="caution">
    <text evidence="4">The sequence shown here is derived from an EMBL/GenBank/DDBJ whole genome shotgun (WGS) entry which is preliminary data.</text>
</comment>
<keyword evidence="1" id="KW-0056">Arginine metabolism</keyword>
<dbReference type="InterPro" id="IPR016181">
    <property type="entry name" value="Acyl_CoA_acyltransferase"/>
</dbReference>